<dbReference type="Proteomes" id="UP000503162">
    <property type="component" value="Chromosome"/>
</dbReference>
<reference evidence="3 4" key="1">
    <citation type="submission" date="2020-03" db="EMBL/GenBank/DDBJ databases">
        <title>Hydrogenophaga sp. nov. isolated from cyanobacterial mat.</title>
        <authorList>
            <person name="Thorat V."/>
            <person name="Kirdat K."/>
            <person name="Tiwarekar B."/>
            <person name="Costa E.D."/>
            <person name="Yadav A."/>
        </authorList>
    </citation>
    <scope>NUCLEOTIDE SEQUENCE [LARGE SCALE GENOMIC DNA]</scope>
    <source>
        <strain evidence="3 4">BA0156</strain>
    </source>
</reference>
<dbReference type="Pfam" id="PF03703">
    <property type="entry name" value="bPH_2"/>
    <property type="match status" value="1"/>
</dbReference>
<evidence type="ECO:0000256" key="1">
    <source>
        <dbReference type="SAM" id="Phobius"/>
    </source>
</evidence>
<feature type="transmembrane region" description="Helical" evidence="1">
    <location>
        <begin position="42"/>
        <end position="65"/>
    </location>
</feature>
<name>A0A6G8IC35_9BURK</name>
<dbReference type="AlphaFoldDB" id="A0A6G8IC35"/>
<feature type="domain" description="YdbS-like PH" evidence="2">
    <location>
        <begin position="104"/>
        <end position="189"/>
    </location>
</feature>
<accession>A0A6G8IC35</accession>
<feature type="transmembrane region" description="Helical" evidence="1">
    <location>
        <begin position="77"/>
        <end position="101"/>
    </location>
</feature>
<dbReference type="InterPro" id="IPR005182">
    <property type="entry name" value="YdbS-like_PH"/>
</dbReference>
<proteinExistence type="predicted"/>
<keyword evidence="1" id="KW-1133">Transmembrane helix</keyword>
<dbReference type="EMBL" id="CP049989">
    <property type="protein sequence ID" value="QIM50628.1"/>
    <property type="molecule type" value="Genomic_DNA"/>
</dbReference>
<evidence type="ECO:0000313" key="3">
    <source>
        <dbReference type="EMBL" id="QIM50628.1"/>
    </source>
</evidence>
<keyword evidence="1" id="KW-0812">Transmembrane</keyword>
<dbReference type="RefSeq" id="WP_166222757.1">
    <property type="nucleotide sequence ID" value="NZ_CP049989.1"/>
</dbReference>
<gene>
    <name evidence="3" type="ORF">G9Q37_00010</name>
</gene>
<protein>
    <submittedName>
        <fullName evidence="3">PH domain-containing protein</fullName>
    </submittedName>
</protein>
<keyword evidence="1" id="KW-0472">Membrane</keyword>
<keyword evidence="4" id="KW-1185">Reference proteome</keyword>
<dbReference type="NCBIfam" id="NF040894">
    <property type="entry name" value="puhB_PGC"/>
    <property type="match status" value="1"/>
</dbReference>
<sequence length="224" mass="24226">MSHRHTPPGQHEHDFEAAHGLPEALPAGERLLWQGAPDWRALAWHVFHVREVLVYFALLLGWRALDVGLAGGGPGQALLALLWLTPLAALALGLLGVLAWLSARTAVYTVTTRRTVMRVGIVLSVTFNLPHRQVDGVALRPRANGRGDLALQLAPGERIGWLHLWPHARPWRVRRPEPALRCIPDAARVGALLSQALAERPLAPLAAAPAAVARPAARPDTALA</sequence>
<dbReference type="InterPro" id="IPR054839">
    <property type="entry name" value="puhB_PGC"/>
</dbReference>
<evidence type="ECO:0000313" key="4">
    <source>
        <dbReference type="Proteomes" id="UP000503162"/>
    </source>
</evidence>
<organism evidence="3 4">
    <name type="scientific">Hydrogenophaga crocea</name>
    <dbReference type="NCBI Taxonomy" id="2716225"/>
    <lineage>
        <taxon>Bacteria</taxon>
        <taxon>Pseudomonadati</taxon>
        <taxon>Pseudomonadota</taxon>
        <taxon>Betaproteobacteria</taxon>
        <taxon>Burkholderiales</taxon>
        <taxon>Comamonadaceae</taxon>
        <taxon>Hydrogenophaga</taxon>
    </lineage>
</organism>
<evidence type="ECO:0000259" key="2">
    <source>
        <dbReference type="Pfam" id="PF03703"/>
    </source>
</evidence>
<dbReference type="KEGG" id="hcz:G9Q37_00010"/>